<dbReference type="Proteomes" id="UP000008177">
    <property type="component" value="Unplaced contigs"/>
</dbReference>
<gene>
    <name evidence="1" type="ORF">BofuT4_uP088380.1</name>
</gene>
<organism evidence="1 2">
    <name type="scientific">Botryotinia fuckeliana (strain T4)</name>
    <name type="common">Noble rot fungus</name>
    <name type="synonym">Botrytis cinerea</name>
    <dbReference type="NCBI Taxonomy" id="999810"/>
    <lineage>
        <taxon>Eukaryota</taxon>
        <taxon>Fungi</taxon>
        <taxon>Dikarya</taxon>
        <taxon>Ascomycota</taxon>
        <taxon>Pezizomycotina</taxon>
        <taxon>Leotiomycetes</taxon>
        <taxon>Helotiales</taxon>
        <taxon>Sclerotiniaceae</taxon>
        <taxon>Botrytis</taxon>
    </lineage>
</organism>
<evidence type="ECO:0000313" key="1">
    <source>
        <dbReference type="EMBL" id="CCD50775.1"/>
    </source>
</evidence>
<dbReference type="EMBL" id="FQ790328">
    <property type="protein sequence ID" value="CCD50775.1"/>
    <property type="molecule type" value="Genomic_DNA"/>
</dbReference>
<evidence type="ECO:0000313" key="2">
    <source>
        <dbReference type="Proteomes" id="UP000008177"/>
    </source>
</evidence>
<dbReference type="HOGENOM" id="CLU_2605762_0_0_1"/>
<proteinExistence type="predicted"/>
<name>G2YG77_BOTF4</name>
<dbReference type="AlphaFoldDB" id="G2YG77"/>
<reference evidence="2" key="1">
    <citation type="journal article" date="2011" name="PLoS Genet.">
        <title>Genomic analysis of the necrotrophic fungal pathogens Sclerotinia sclerotiorum and Botrytis cinerea.</title>
        <authorList>
            <person name="Amselem J."/>
            <person name="Cuomo C.A."/>
            <person name="van Kan J.A."/>
            <person name="Viaud M."/>
            <person name="Benito E.P."/>
            <person name="Couloux A."/>
            <person name="Coutinho P.M."/>
            <person name="de Vries R.P."/>
            <person name="Dyer P.S."/>
            <person name="Fillinger S."/>
            <person name="Fournier E."/>
            <person name="Gout L."/>
            <person name="Hahn M."/>
            <person name="Kohn L."/>
            <person name="Lapalu N."/>
            <person name="Plummer K.M."/>
            <person name="Pradier J.M."/>
            <person name="Quevillon E."/>
            <person name="Sharon A."/>
            <person name="Simon A."/>
            <person name="ten Have A."/>
            <person name="Tudzynski B."/>
            <person name="Tudzynski P."/>
            <person name="Wincker P."/>
            <person name="Andrew M."/>
            <person name="Anthouard V."/>
            <person name="Beever R.E."/>
            <person name="Beffa R."/>
            <person name="Benoit I."/>
            <person name="Bouzid O."/>
            <person name="Brault B."/>
            <person name="Chen Z."/>
            <person name="Choquer M."/>
            <person name="Collemare J."/>
            <person name="Cotton P."/>
            <person name="Danchin E.G."/>
            <person name="Da Silva C."/>
            <person name="Gautier A."/>
            <person name="Giraud C."/>
            <person name="Giraud T."/>
            <person name="Gonzalez C."/>
            <person name="Grossetete S."/>
            <person name="Guldener U."/>
            <person name="Henrissat B."/>
            <person name="Howlett B.J."/>
            <person name="Kodira C."/>
            <person name="Kretschmer M."/>
            <person name="Lappartient A."/>
            <person name="Leroch M."/>
            <person name="Levis C."/>
            <person name="Mauceli E."/>
            <person name="Neuveglise C."/>
            <person name="Oeser B."/>
            <person name="Pearson M."/>
            <person name="Poulain J."/>
            <person name="Poussereau N."/>
            <person name="Quesneville H."/>
            <person name="Rascle C."/>
            <person name="Schumacher J."/>
            <person name="Segurens B."/>
            <person name="Sexton A."/>
            <person name="Silva E."/>
            <person name="Sirven C."/>
            <person name="Soanes D.M."/>
            <person name="Talbot N.J."/>
            <person name="Templeton M."/>
            <person name="Yandava C."/>
            <person name="Yarden O."/>
            <person name="Zeng Q."/>
            <person name="Rollins J.A."/>
            <person name="Lebrun M.H."/>
            <person name="Dickman M."/>
        </authorList>
    </citation>
    <scope>NUCLEOTIDE SEQUENCE [LARGE SCALE GENOMIC DNA]</scope>
    <source>
        <strain evidence="2">T4</strain>
    </source>
</reference>
<dbReference type="InParanoid" id="G2YG77"/>
<accession>G2YG77</accession>
<sequence length="79" mass="9071">MYGDVNLELHGDTEPTHDLGIGIFKELFVLPAISLPAAHHQKLIDSLSVYKSREKWKRLVSIKHPRTMVELLPVSFNYE</sequence>
<protein>
    <submittedName>
        <fullName evidence="1">Uncharacterized protein</fullName>
    </submittedName>
</protein>